<accession>A0A382SAA3</accession>
<protein>
    <recommendedName>
        <fullName evidence="1">DUF1549 domain-containing protein</fullName>
    </recommendedName>
</protein>
<proteinExistence type="predicted"/>
<sequence length="208" mass="24037">MRAIIVFLICLKTSVAAAPIPELSTAKQLREHWAFRKILSPQPPDVENEAWLNNPVDRFVLSSLERQGWTPSPRADKRTLIRRAHLDLTGLMPSCSDVEKFQADESPDAWDNLIKHLLASPHYGERWGRHWLDVARYADNKGYVGVGVDRRYPYSYTYRDYVVRSFNEDLPFNQFIIEQIAADHLELGKDKRELAALGFLTLGRRFLN</sequence>
<dbReference type="EMBL" id="UINC01127606">
    <property type="protein sequence ID" value="SVD06834.1"/>
    <property type="molecule type" value="Genomic_DNA"/>
</dbReference>
<evidence type="ECO:0000313" key="2">
    <source>
        <dbReference type="EMBL" id="SVD06834.1"/>
    </source>
</evidence>
<reference evidence="2" key="1">
    <citation type="submission" date="2018-05" db="EMBL/GenBank/DDBJ databases">
        <authorList>
            <person name="Lanie J.A."/>
            <person name="Ng W.-L."/>
            <person name="Kazmierczak K.M."/>
            <person name="Andrzejewski T.M."/>
            <person name="Davidsen T.M."/>
            <person name="Wayne K.J."/>
            <person name="Tettelin H."/>
            <person name="Glass J.I."/>
            <person name="Rusch D."/>
            <person name="Podicherti R."/>
            <person name="Tsui H.-C.T."/>
            <person name="Winkler M.E."/>
        </authorList>
    </citation>
    <scope>NUCLEOTIDE SEQUENCE</scope>
</reference>
<dbReference type="Pfam" id="PF07583">
    <property type="entry name" value="PSCyt2"/>
    <property type="match status" value="1"/>
</dbReference>
<evidence type="ECO:0000259" key="1">
    <source>
        <dbReference type="Pfam" id="PF07583"/>
    </source>
</evidence>
<feature type="domain" description="DUF1549" evidence="1">
    <location>
        <begin position="55"/>
        <end position="203"/>
    </location>
</feature>
<dbReference type="InterPro" id="IPR011444">
    <property type="entry name" value="DUF1549"/>
</dbReference>
<dbReference type="PANTHER" id="PTHR35889">
    <property type="entry name" value="CYCLOINULO-OLIGOSACCHARIDE FRUCTANOTRANSFERASE-RELATED"/>
    <property type="match status" value="1"/>
</dbReference>
<gene>
    <name evidence="2" type="ORF">METZ01_LOCUS359688</name>
</gene>
<name>A0A382SAA3_9ZZZZ</name>
<dbReference type="PANTHER" id="PTHR35889:SF3">
    <property type="entry name" value="F-BOX DOMAIN-CONTAINING PROTEIN"/>
    <property type="match status" value="1"/>
</dbReference>
<organism evidence="2">
    <name type="scientific">marine metagenome</name>
    <dbReference type="NCBI Taxonomy" id="408172"/>
    <lineage>
        <taxon>unclassified sequences</taxon>
        <taxon>metagenomes</taxon>
        <taxon>ecological metagenomes</taxon>
    </lineage>
</organism>
<dbReference type="AlphaFoldDB" id="A0A382SAA3"/>
<feature type="non-terminal residue" evidence="2">
    <location>
        <position position="208"/>
    </location>
</feature>